<organism evidence="1 2">
    <name type="scientific">Aristolochia fimbriata</name>
    <name type="common">White veined hardy Dutchman's pipe vine</name>
    <dbReference type="NCBI Taxonomy" id="158543"/>
    <lineage>
        <taxon>Eukaryota</taxon>
        <taxon>Viridiplantae</taxon>
        <taxon>Streptophyta</taxon>
        <taxon>Embryophyta</taxon>
        <taxon>Tracheophyta</taxon>
        <taxon>Spermatophyta</taxon>
        <taxon>Magnoliopsida</taxon>
        <taxon>Magnoliidae</taxon>
        <taxon>Piperales</taxon>
        <taxon>Aristolochiaceae</taxon>
        <taxon>Aristolochia</taxon>
    </lineage>
</organism>
<protein>
    <submittedName>
        <fullName evidence="1">Uncharacterized protein</fullName>
    </submittedName>
</protein>
<dbReference type="EMBL" id="JAINDJ010000004">
    <property type="protein sequence ID" value="KAG9451025.1"/>
    <property type="molecule type" value="Genomic_DNA"/>
</dbReference>
<evidence type="ECO:0000313" key="1">
    <source>
        <dbReference type="EMBL" id="KAG9451025.1"/>
    </source>
</evidence>
<gene>
    <name evidence="1" type="ORF">H6P81_010990</name>
</gene>
<sequence>MGKVRGREVDLEFNQRPATEKKKKVFFIWLLPSFDPNWSKRVRTNASVEPSLLIEALILILGDILQGDEN</sequence>
<name>A0AAV7EQB2_ARIFI</name>
<comment type="caution">
    <text evidence="1">The sequence shown here is derived from an EMBL/GenBank/DDBJ whole genome shotgun (WGS) entry which is preliminary data.</text>
</comment>
<accession>A0AAV7EQB2</accession>
<keyword evidence="2" id="KW-1185">Reference proteome</keyword>
<reference evidence="1 2" key="1">
    <citation type="submission" date="2021-07" db="EMBL/GenBank/DDBJ databases">
        <title>The Aristolochia fimbriata genome: insights into angiosperm evolution, floral development and chemical biosynthesis.</title>
        <authorList>
            <person name="Jiao Y."/>
        </authorList>
    </citation>
    <scope>NUCLEOTIDE SEQUENCE [LARGE SCALE GENOMIC DNA]</scope>
    <source>
        <strain evidence="1">IBCAS-2021</strain>
        <tissue evidence="1">Leaf</tissue>
    </source>
</reference>
<dbReference type="AlphaFoldDB" id="A0AAV7EQB2"/>
<dbReference type="Proteomes" id="UP000825729">
    <property type="component" value="Unassembled WGS sequence"/>
</dbReference>
<proteinExistence type="predicted"/>
<evidence type="ECO:0000313" key="2">
    <source>
        <dbReference type="Proteomes" id="UP000825729"/>
    </source>
</evidence>